<dbReference type="EMBL" id="LR131271">
    <property type="protein sequence ID" value="VDR29174.1"/>
    <property type="molecule type" value="Genomic_DNA"/>
</dbReference>
<dbReference type="KEGG" id="rtg:NCTC13098_05578"/>
<gene>
    <name evidence="1" type="ORF">NCTC13098_05578</name>
</gene>
<organism evidence="1 2">
    <name type="scientific">Raoultella terrigena</name>
    <name type="common">Klebsiella terrigena</name>
    <dbReference type="NCBI Taxonomy" id="577"/>
    <lineage>
        <taxon>Bacteria</taxon>
        <taxon>Pseudomonadati</taxon>
        <taxon>Pseudomonadota</taxon>
        <taxon>Gammaproteobacteria</taxon>
        <taxon>Enterobacterales</taxon>
        <taxon>Enterobacteriaceae</taxon>
        <taxon>Klebsiella/Raoultella group</taxon>
        <taxon>Raoultella</taxon>
    </lineage>
</organism>
<proteinExistence type="predicted"/>
<dbReference type="SUPFAM" id="SSF55729">
    <property type="entry name" value="Acyl-CoA N-acyltransferases (Nat)"/>
    <property type="match status" value="1"/>
</dbReference>
<name>A0A3P8J4H0_RAOTE</name>
<reference evidence="1 2" key="1">
    <citation type="submission" date="2018-12" db="EMBL/GenBank/DDBJ databases">
        <authorList>
            <consortium name="Pathogen Informatics"/>
        </authorList>
    </citation>
    <scope>NUCLEOTIDE SEQUENCE [LARGE SCALE GENOMIC DNA]</scope>
    <source>
        <strain evidence="1 2">NCTC13098</strain>
    </source>
</reference>
<evidence type="ECO:0000313" key="1">
    <source>
        <dbReference type="EMBL" id="VDR29174.1"/>
    </source>
</evidence>
<evidence type="ECO:0000313" key="2">
    <source>
        <dbReference type="Proteomes" id="UP000274346"/>
    </source>
</evidence>
<dbReference type="Proteomes" id="UP000274346">
    <property type="component" value="Chromosome"/>
</dbReference>
<dbReference type="InterPro" id="IPR016181">
    <property type="entry name" value="Acyl_CoA_acyltransferase"/>
</dbReference>
<accession>A0A3P8J4H0</accession>
<sequence length="77" mass="8904">MTGRIRPTRFFCFANSTTVDFYPRFGFEQYDEYQYTLPVTPAEGDFRRLDMDKESDVAILRPLLSEIQSLLSALGAQ</sequence>
<dbReference type="AlphaFoldDB" id="A0A3P8J4H0"/>
<evidence type="ECO:0008006" key="3">
    <source>
        <dbReference type="Google" id="ProtNLM"/>
    </source>
</evidence>
<protein>
    <recommendedName>
        <fullName evidence="3">N-acetyltransferase domain-containing protein</fullName>
    </recommendedName>
</protein>